<dbReference type="FunFam" id="3.40.50.300:FF:000339">
    <property type="entry name" value="Uridine kinase"/>
    <property type="match status" value="1"/>
</dbReference>
<dbReference type="InterPro" id="IPR006083">
    <property type="entry name" value="PRK/URK"/>
</dbReference>
<proteinExistence type="inferred from homology"/>
<dbReference type="PRINTS" id="PR00988">
    <property type="entry name" value="URIDINKINASE"/>
</dbReference>
<dbReference type="UniPathway" id="UPA00574">
    <property type="reaction ID" value="UER00637"/>
</dbReference>
<keyword evidence="6" id="KW-0547">Nucleotide-binding</keyword>
<dbReference type="GO" id="GO:0005524">
    <property type="term" value="F:ATP binding"/>
    <property type="evidence" value="ECO:0007669"/>
    <property type="project" value="InterPro"/>
</dbReference>
<comment type="pathway">
    <text evidence="1">Pyrimidine metabolism; UMP biosynthesis via salvage pathway; UMP from uridine: step 1/1.</text>
</comment>
<evidence type="ECO:0000256" key="5">
    <source>
        <dbReference type="ARBA" id="ARBA00022679"/>
    </source>
</evidence>
<gene>
    <name evidence="12" type="ORF">TCLT_LOCUS6495</name>
</gene>
<evidence type="ECO:0000256" key="1">
    <source>
        <dbReference type="ARBA" id="ARBA00004690"/>
    </source>
</evidence>
<dbReference type="EMBL" id="UYYF01004420">
    <property type="protein sequence ID" value="VDN03851.1"/>
    <property type="molecule type" value="Genomic_DNA"/>
</dbReference>
<dbReference type="WBParaSite" id="TCLT_0000650601-mRNA-1">
    <property type="protein sequence ID" value="TCLT_0000650601-mRNA-1"/>
    <property type="gene ID" value="TCLT_0000650601"/>
</dbReference>
<evidence type="ECO:0000256" key="8">
    <source>
        <dbReference type="ARBA" id="ARBA00047436"/>
    </source>
</evidence>
<dbReference type="Pfam" id="PF00485">
    <property type="entry name" value="PRK"/>
    <property type="match status" value="1"/>
</dbReference>
<dbReference type="OrthoDB" id="10257085at2759"/>
<dbReference type="GO" id="GO:0044206">
    <property type="term" value="P:UMP salvage"/>
    <property type="evidence" value="ECO:0007669"/>
    <property type="project" value="UniProtKB-UniPathway"/>
</dbReference>
<evidence type="ECO:0000313" key="12">
    <source>
        <dbReference type="EMBL" id="VDN03851.1"/>
    </source>
</evidence>
<feature type="domain" description="Phosphoribulokinase/uridine kinase" evidence="11">
    <location>
        <begin position="16"/>
        <end position="206"/>
    </location>
</feature>
<dbReference type="GO" id="GO:0044211">
    <property type="term" value="P:CTP salvage"/>
    <property type="evidence" value="ECO:0007669"/>
    <property type="project" value="UniProtKB-UniPathway"/>
</dbReference>
<dbReference type="SUPFAM" id="SSF52540">
    <property type="entry name" value="P-loop containing nucleoside triphosphate hydrolases"/>
    <property type="match status" value="1"/>
</dbReference>
<comment type="similarity">
    <text evidence="3">Belongs to the uridine kinase family.</text>
</comment>
<dbReference type="Gene3D" id="3.40.50.300">
    <property type="entry name" value="P-loop containing nucleotide triphosphate hydrolases"/>
    <property type="match status" value="1"/>
</dbReference>
<evidence type="ECO:0000259" key="11">
    <source>
        <dbReference type="Pfam" id="PF00485"/>
    </source>
</evidence>
<evidence type="ECO:0000313" key="14">
    <source>
        <dbReference type="WBParaSite" id="TCLT_0000650601-mRNA-1"/>
    </source>
</evidence>
<sequence length="244" mass="27253">MAASGEPGAAKKIPFLIGVGGGTASGKSSVCAKIMERLGKTNKRKVFAISQDSFYRSLTKEETIKASRGEFNFDHPDAFELASMISVLEKIKRGESVAVPKYDFCTNSKLDEFDIIESADVVMVEGILVLYDQELRNFFDMKLFVDADSDDRLSRRVQRDIRERGRSLNQVLHQYLNLVKPAFEEFCLPTKKYADVIIPRGADNTIAIDLILHHILEILRTPTSSAQSSPEGVRYSVPTSYGLH</sequence>
<dbReference type="EC" id="2.7.1.48" evidence="4"/>
<reference evidence="12 13" key="2">
    <citation type="submission" date="2018-11" db="EMBL/GenBank/DDBJ databases">
        <authorList>
            <consortium name="Pathogen Informatics"/>
        </authorList>
    </citation>
    <scope>NUCLEOTIDE SEQUENCE [LARGE SCALE GENOMIC DNA]</scope>
</reference>
<dbReference type="Proteomes" id="UP000276776">
    <property type="component" value="Unassembled WGS sequence"/>
</dbReference>
<feature type="region of interest" description="Disordered" evidence="10">
    <location>
        <begin position="224"/>
        <end position="244"/>
    </location>
</feature>
<evidence type="ECO:0000256" key="4">
    <source>
        <dbReference type="ARBA" id="ARBA00012137"/>
    </source>
</evidence>
<evidence type="ECO:0000256" key="10">
    <source>
        <dbReference type="SAM" id="MobiDB-lite"/>
    </source>
</evidence>
<keyword evidence="7" id="KW-0418">Kinase</keyword>
<comment type="catalytic activity">
    <reaction evidence="8">
        <text>cytidine + ATP = CMP + ADP + H(+)</text>
        <dbReference type="Rhea" id="RHEA:24674"/>
        <dbReference type="ChEBI" id="CHEBI:15378"/>
        <dbReference type="ChEBI" id="CHEBI:17562"/>
        <dbReference type="ChEBI" id="CHEBI:30616"/>
        <dbReference type="ChEBI" id="CHEBI:60377"/>
        <dbReference type="ChEBI" id="CHEBI:456216"/>
        <dbReference type="EC" id="2.7.1.48"/>
    </reaction>
</comment>
<accession>A0A0N5D105</accession>
<evidence type="ECO:0000256" key="7">
    <source>
        <dbReference type="ARBA" id="ARBA00022777"/>
    </source>
</evidence>
<reference evidence="14" key="1">
    <citation type="submission" date="2017-02" db="UniProtKB">
        <authorList>
            <consortium name="WormBaseParasite"/>
        </authorList>
    </citation>
    <scope>IDENTIFICATION</scope>
</reference>
<keyword evidence="13" id="KW-1185">Reference proteome</keyword>
<dbReference type="PANTHER" id="PTHR10285">
    <property type="entry name" value="URIDINE KINASE"/>
    <property type="match status" value="1"/>
</dbReference>
<dbReference type="NCBIfam" id="NF004018">
    <property type="entry name" value="PRK05480.1"/>
    <property type="match status" value="1"/>
</dbReference>
<evidence type="ECO:0000256" key="3">
    <source>
        <dbReference type="ARBA" id="ARBA00005408"/>
    </source>
</evidence>
<comment type="pathway">
    <text evidence="2">Pyrimidine metabolism; CTP biosynthesis via salvage pathway; CTP from cytidine: step 1/3.</text>
</comment>
<protein>
    <recommendedName>
        <fullName evidence="4">uridine/cytidine kinase</fullName>
        <ecNumber evidence="4">2.7.1.48</ecNumber>
    </recommendedName>
</protein>
<name>A0A0N5D105_THECL</name>
<dbReference type="AlphaFoldDB" id="A0A0N5D105"/>
<dbReference type="STRING" id="103827.A0A0N5D105"/>
<dbReference type="InterPro" id="IPR027417">
    <property type="entry name" value="P-loop_NTPase"/>
</dbReference>
<dbReference type="InterPro" id="IPR000764">
    <property type="entry name" value="Uridine_kinase-like"/>
</dbReference>
<dbReference type="UniPathway" id="UPA00579">
    <property type="reaction ID" value="UER00640"/>
</dbReference>
<keyword evidence="5" id="KW-0808">Transferase</keyword>
<dbReference type="CDD" id="cd02023">
    <property type="entry name" value="UMPK"/>
    <property type="match status" value="1"/>
</dbReference>
<comment type="catalytic activity">
    <reaction evidence="9">
        <text>uridine + ATP = UMP + ADP + H(+)</text>
        <dbReference type="Rhea" id="RHEA:16825"/>
        <dbReference type="ChEBI" id="CHEBI:15378"/>
        <dbReference type="ChEBI" id="CHEBI:16704"/>
        <dbReference type="ChEBI" id="CHEBI:30616"/>
        <dbReference type="ChEBI" id="CHEBI:57865"/>
        <dbReference type="ChEBI" id="CHEBI:456216"/>
        <dbReference type="EC" id="2.7.1.48"/>
    </reaction>
</comment>
<evidence type="ECO:0000313" key="13">
    <source>
        <dbReference type="Proteomes" id="UP000276776"/>
    </source>
</evidence>
<evidence type="ECO:0000256" key="2">
    <source>
        <dbReference type="ARBA" id="ARBA00004784"/>
    </source>
</evidence>
<evidence type="ECO:0000256" key="6">
    <source>
        <dbReference type="ARBA" id="ARBA00022741"/>
    </source>
</evidence>
<dbReference type="GO" id="GO:0004849">
    <property type="term" value="F:uridine kinase activity"/>
    <property type="evidence" value="ECO:0007669"/>
    <property type="project" value="UniProtKB-EC"/>
</dbReference>
<dbReference type="OMA" id="TVKPMHE"/>
<organism evidence="14">
    <name type="scientific">Thelazia callipaeda</name>
    <name type="common">Oriental eyeworm</name>
    <name type="synonym">Parasitic nematode</name>
    <dbReference type="NCBI Taxonomy" id="103827"/>
    <lineage>
        <taxon>Eukaryota</taxon>
        <taxon>Metazoa</taxon>
        <taxon>Ecdysozoa</taxon>
        <taxon>Nematoda</taxon>
        <taxon>Chromadorea</taxon>
        <taxon>Rhabditida</taxon>
        <taxon>Spirurina</taxon>
        <taxon>Spiruromorpha</taxon>
        <taxon>Thelazioidea</taxon>
        <taxon>Thelaziidae</taxon>
        <taxon>Thelazia</taxon>
    </lineage>
</organism>
<evidence type="ECO:0000256" key="9">
    <source>
        <dbReference type="ARBA" id="ARBA00048909"/>
    </source>
</evidence>